<dbReference type="RefSeq" id="WP_386076502.1">
    <property type="nucleotide sequence ID" value="NZ_JBHTJT010000039.1"/>
</dbReference>
<feature type="transmembrane region" description="Helical" evidence="6">
    <location>
        <begin position="272"/>
        <end position="298"/>
    </location>
</feature>
<dbReference type="InterPro" id="IPR022791">
    <property type="entry name" value="L-PG_synthase/AglD"/>
</dbReference>
<reference evidence="8" key="1">
    <citation type="journal article" date="2019" name="Int. J. Syst. Evol. Microbiol.">
        <title>The Global Catalogue of Microorganisms (GCM) 10K type strain sequencing project: providing services to taxonomists for standard genome sequencing and annotation.</title>
        <authorList>
            <consortium name="The Broad Institute Genomics Platform"/>
            <consortium name="The Broad Institute Genome Sequencing Center for Infectious Disease"/>
            <person name="Wu L."/>
            <person name="Ma J."/>
        </authorList>
    </citation>
    <scope>NUCLEOTIDE SEQUENCE [LARGE SCALE GENOMIC DNA]</scope>
    <source>
        <strain evidence="8">CCUG 60524</strain>
    </source>
</reference>
<evidence type="ECO:0000256" key="3">
    <source>
        <dbReference type="ARBA" id="ARBA00022692"/>
    </source>
</evidence>
<keyword evidence="8" id="KW-1185">Reference proteome</keyword>
<feature type="transmembrane region" description="Helical" evidence="6">
    <location>
        <begin position="243"/>
        <end position="265"/>
    </location>
</feature>
<comment type="subcellular location">
    <subcellularLocation>
        <location evidence="1">Cell membrane</location>
        <topology evidence="1">Multi-pass membrane protein</topology>
    </subcellularLocation>
</comment>
<feature type="transmembrane region" description="Helical" evidence="6">
    <location>
        <begin position="209"/>
        <end position="231"/>
    </location>
</feature>
<keyword evidence="3 6" id="KW-0812">Transmembrane</keyword>
<evidence type="ECO:0000313" key="8">
    <source>
        <dbReference type="Proteomes" id="UP001597108"/>
    </source>
</evidence>
<gene>
    <name evidence="7" type="ORF">ACFQ2S_17720</name>
</gene>
<evidence type="ECO:0000256" key="6">
    <source>
        <dbReference type="SAM" id="Phobius"/>
    </source>
</evidence>
<evidence type="ECO:0000256" key="4">
    <source>
        <dbReference type="ARBA" id="ARBA00022989"/>
    </source>
</evidence>
<evidence type="ECO:0000256" key="1">
    <source>
        <dbReference type="ARBA" id="ARBA00004651"/>
    </source>
</evidence>
<organism evidence="7 8">
    <name type="scientific">Tropicimonas aquimaris</name>
    <dbReference type="NCBI Taxonomy" id="914152"/>
    <lineage>
        <taxon>Bacteria</taxon>
        <taxon>Pseudomonadati</taxon>
        <taxon>Pseudomonadota</taxon>
        <taxon>Alphaproteobacteria</taxon>
        <taxon>Rhodobacterales</taxon>
        <taxon>Roseobacteraceae</taxon>
        <taxon>Tropicimonas</taxon>
    </lineage>
</organism>
<name>A0ABW3IUI3_9RHOB</name>
<keyword evidence="2" id="KW-1003">Cell membrane</keyword>
<evidence type="ECO:0000313" key="7">
    <source>
        <dbReference type="EMBL" id="MFD0981479.1"/>
    </source>
</evidence>
<dbReference type="EMBL" id="JBHTJT010000039">
    <property type="protein sequence ID" value="MFD0981479.1"/>
    <property type="molecule type" value="Genomic_DNA"/>
</dbReference>
<protein>
    <submittedName>
        <fullName evidence="7">YbhN family protein</fullName>
    </submittedName>
</protein>
<comment type="caution">
    <text evidence="7">The sequence shown here is derived from an EMBL/GenBank/DDBJ whole genome shotgun (WGS) entry which is preliminary data.</text>
</comment>
<accession>A0ABW3IUI3</accession>
<sequence length="329" mass="34217">MVRIKSFRNRGSGIDWTAVGRAVRVVAPVILFAFIVWMVGAGDVMTRLGAADPGWMFVALLACSAQIVLCAFRWRSTAARLGAPIGIGRAVAEYYLSSAVNTTVPGGVAGDALRAVRTQGVARFETAAQAVVIERLAGQVALGAVLLLGLALSGRPELQWWAAVATGVALLLAALIAVVRPAVPDRLVPAVFRRFGSALKSSWFDRREAVFQSILSLLIVAANLTSFAAAARATGTAIGFPDVFFAVPLILAAMLVPFSVAGWGYREGAAAAVFPLIGASAVAGVSASVVFGAVFLVASLPGAVILLLRTREAQWAPDGRVAAKHDPAE</sequence>
<feature type="transmembrane region" description="Helical" evidence="6">
    <location>
        <begin position="21"/>
        <end position="42"/>
    </location>
</feature>
<feature type="transmembrane region" description="Helical" evidence="6">
    <location>
        <begin position="54"/>
        <end position="72"/>
    </location>
</feature>
<dbReference type="Pfam" id="PF03706">
    <property type="entry name" value="LPG_synthase_TM"/>
    <property type="match status" value="1"/>
</dbReference>
<proteinExistence type="predicted"/>
<dbReference type="PANTHER" id="PTHR40277">
    <property type="entry name" value="BLL5419 PROTEIN"/>
    <property type="match status" value="1"/>
</dbReference>
<feature type="transmembrane region" description="Helical" evidence="6">
    <location>
        <begin position="160"/>
        <end position="179"/>
    </location>
</feature>
<keyword evidence="5 6" id="KW-0472">Membrane</keyword>
<dbReference type="Proteomes" id="UP001597108">
    <property type="component" value="Unassembled WGS sequence"/>
</dbReference>
<evidence type="ECO:0000256" key="5">
    <source>
        <dbReference type="ARBA" id="ARBA00023136"/>
    </source>
</evidence>
<dbReference type="PANTHER" id="PTHR40277:SF1">
    <property type="entry name" value="BLL5419 PROTEIN"/>
    <property type="match status" value="1"/>
</dbReference>
<evidence type="ECO:0000256" key="2">
    <source>
        <dbReference type="ARBA" id="ARBA00022475"/>
    </source>
</evidence>
<feature type="transmembrane region" description="Helical" evidence="6">
    <location>
        <begin position="136"/>
        <end position="154"/>
    </location>
</feature>
<keyword evidence="4 6" id="KW-1133">Transmembrane helix</keyword>